<dbReference type="EMBL" id="PEVA01000020">
    <property type="protein sequence ID" value="PIV08861.1"/>
    <property type="molecule type" value="Genomic_DNA"/>
</dbReference>
<gene>
    <name evidence="1" type="ORF">COS52_00495</name>
</gene>
<dbReference type="AlphaFoldDB" id="A0A2M7BTQ7"/>
<sequence>MTRDVAELIRPSSILSRVPVTQVAKVGIDLKRNPLGSMNQFKAEGAILGNINALPHFKIVFPSKQYFTEEEGTHIMIIPEFDRAVSYRDIPEKDMTLFFQEVIPHINDGKVLTFNESPNVTMPTAQTLGTLHFHLLDLPDKQNAPDEKAQSKSIIEPQSKGIDDLLNWWFSRKNFDLPAVFNAQIDKERIEKTGFPSGGIVFAFKEGDQISAQKLNNFIMGLIQSYRLLHDSLFSCIIDRIAYLATGNLKGEFMPPRLLPLNESLHEMEQYFFRHQDFPYSARLLFEDLRNQLHSITADKPDLVTSYTISVVKEENRLKVILDPHFNKKAGGLETFGNVLIRDTVEGVSLARRYERARQLTRQIGANVIQ</sequence>
<evidence type="ECO:0000313" key="2">
    <source>
        <dbReference type="Proteomes" id="UP000230119"/>
    </source>
</evidence>
<dbReference type="Proteomes" id="UP000230119">
    <property type="component" value="Unassembled WGS sequence"/>
</dbReference>
<evidence type="ECO:0000313" key="1">
    <source>
        <dbReference type="EMBL" id="PIV08861.1"/>
    </source>
</evidence>
<organism evidence="1 2">
    <name type="scientific">Candidatus Roizmanbacteria bacterium CG03_land_8_20_14_0_80_39_12</name>
    <dbReference type="NCBI Taxonomy" id="1974847"/>
    <lineage>
        <taxon>Bacteria</taxon>
        <taxon>Candidatus Roizmaniibacteriota</taxon>
    </lineage>
</organism>
<name>A0A2M7BTQ7_9BACT</name>
<reference evidence="2" key="1">
    <citation type="submission" date="2017-09" db="EMBL/GenBank/DDBJ databases">
        <title>Depth-based differentiation of microbial function through sediment-hosted aquifers and enrichment of novel symbionts in the deep terrestrial subsurface.</title>
        <authorList>
            <person name="Probst A.J."/>
            <person name="Ladd B."/>
            <person name="Jarett J.K."/>
            <person name="Geller-Mcgrath D.E."/>
            <person name="Sieber C.M.K."/>
            <person name="Emerson J.B."/>
            <person name="Anantharaman K."/>
            <person name="Thomas B.C."/>
            <person name="Malmstrom R."/>
            <person name="Stieglmeier M."/>
            <person name="Klingl A."/>
            <person name="Woyke T."/>
            <person name="Ryan C.M."/>
            <person name="Banfield J.F."/>
        </authorList>
    </citation>
    <scope>NUCLEOTIDE SEQUENCE [LARGE SCALE GENOMIC DNA]</scope>
</reference>
<accession>A0A2M7BTQ7</accession>
<proteinExistence type="predicted"/>
<protein>
    <submittedName>
        <fullName evidence="1">Uncharacterized protein</fullName>
    </submittedName>
</protein>
<comment type="caution">
    <text evidence="1">The sequence shown here is derived from an EMBL/GenBank/DDBJ whole genome shotgun (WGS) entry which is preliminary data.</text>
</comment>